<evidence type="ECO:0008006" key="7">
    <source>
        <dbReference type="Google" id="ProtNLM"/>
    </source>
</evidence>
<evidence type="ECO:0000256" key="4">
    <source>
        <dbReference type="SAM" id="MobiDB-lite"/>
    </source>
</evidence>
<feature type="region of interest" description="Disordered" evidence="4">
    <location>
        <begin position="259"/>
        <end position="288"/>
    </location>
</feature>
<feature type="binding site" evidence="3">
    <location>
        <begin position="60"/>
        <end position="67"/>
    </location>
    <ligand>
        <name>substrate</name>
    </ligand>
</feature>
<accession>A0AAD5DY44</accession>
<dbReference type="Proteomes" id="UP001205105">
    <property type="component" value="Unassembled WGS sequence"/>
</dbReference>
<dbReference type="GO" id="GO:0016791">
    <property type="term" value="F:phosphatase activity"/>
    <property type="evidence" value="ECO:0007669"/>
    <property type="project" value="TreeGrafter"/>
</dbReference>
<dbReference type="PANTHER" id="PTHR48100">
    <property type="entry name" value="BROAD-SPECIFICITY PHOSPHATASE YOR283W-RELATED"/>
    <property type="match status" value="1"/>
</dbReference>
<protein>
    <recommendedName>
        <fullName evidence="7">Phosphoglycerate mutase</fullName>
    </recommendedName>
</protein>
<evidence type="ECO:0000313" key="6">
    <source>
        <dbReference type="Proteomes" id="UP001205105"/>
    </source>
</evidence>
<dbReference type="Gene3D" id="3.40.50.1240">
    <property type="entry name" value="Phosphoglycerate mutase-like"/>
    <property type="match status" value="1"/>
</dbReference>
<proteinExistence type="inferred from homology"/>
<organism evidence="5 6">
    <name type="scientific">Chlorella ohadii</name>
    <dbReference type="NCBI Taxonomy" id="2649997"/>
    <lineage>
        <taxon>Eukaryota</taxon>
        <taxon>Viridiplantae</taxon>
        <taxon>Chlorophyta</taxon>
        <taxon>core chlorophytes</taxon>
        <taxon>Trebouxiophyceae</taxon>
        <taxon>Chlorellales</taxon>
        <taxon>Chlorellaceae</taxon>
        <taxon>Chlorella clade</taxon>
        <taxon>Chlorella</taxon>
    </lineage>
</organism>
<feature type="active site" description="Tele-phosphohistidine intermediate" evidence="2">
    <location>
        <position position="61"/>
    </location>
</feature>
<dbReference type="InterPro" id="IPR013078">
    <property type="entry name" value="His_Pase_superF_clade-1"/>
</dbReference>
<dbReference type="InterPro" id="IPR001345">
    <property type="entry name" value="PG/BPGM_mutase_AS"/>
</dbReference>
<keyword evidence="6" id="KW-1185">Reference proteome</keyword>
<evidence type="ECO:0000256" key="2">
    <source>
        <dbReference type="PIRSR" id="PIRSR613078-1"/>
    </source>
</evidence>
<feature type="binding site" evidence="3">
    <location>
        <position position="146"/>
    </location>
    <ligand>
        <name>substrate</name>
    </ligand>
</feature>
<feature type="compositionally biased region" description="Low complexity" evidence="4">
    <location>
        <begin position="259"/>
        <end position="285"/>
    </location>
</feature>
<reference evidence="5" key="1">
    <citation type="submission" date="2020-11" db="EMBL/GenBank/DDBJ databases">
        <title>Chlorella ohadii genome sequencing and assembly.</title>
        <authorList>
            <person name="Murik O."/>
            <person name="Treves H."/>
            <person name="Kedem I."/>
            <person name="Shotland Y."/>
            <person name="Kaplan A."/>
        </authorList>
    </citation>
    <scope>NUCLEOTIDE SEQUENCE</scope>
    <source>
        <strain evidence="5">1</strain>
    </source>
</reference>
<name>A0AAD5DY44_9CHLO</name>
<comment type="similarity">
    <text evidence="1">Belongs to the phosphoglycerate mutase family.</text>
</comment>
<dbReference type="SMART" id="SM00855">
    <property type="entry name" value="PGAM"/>
    <property type="match status" value="1"/>
</dbReference>
<evidence type="ECO:0000313" key="5">
    <source>
        <dbReference type="EMBL" id="KAI7845742.1"/>
    </source>
</evidence>
<comment type="caution">
    <text evidence="5">The sequence shown here is derived from an EMBL/GenBank/DDBJ whole genome shotgun (WGS) entry which is preliminary data.</text>
</comment>
<dbReference type="EMBL" id="JADXDR010000013">
    <property type="protein sequence ID" value="KAI7845742.1"/>
    <property type="molecule type" value="Genomic_DNA"/>
</dbReference>
<gene>
    <name evidence="5" type="ORF">COHA_000658</name>
</gene>
<dbReference type="PANTHER" id="PTHR48100:SF10">
    <property type="entry name" value="2-CARBOXY-D-ARABINITOL-1-PHOSPHATASE-RELATED"/>
    <property type="match status" value="1"/>
</dbReference>
<feature type="active site" description="Proton donor/acceptor" evidence="2">
    <location>
        <position position="135"/>
    </location>
</feature>
<feature type="binding site" evidence="3">
    <location>
        <position position="111"/>
    </location>
    <ligand>
        <name>substrate</name>
    </ligand>
</feature>
<dbReference type="SUPFAM" id="SSF53254">
    <property type="entry name" value="Phosphoglycerate mutase-like"/>
    <property type="match status" value="1"/>
</dbReference>
<dbReference type="CDD" id="cd07067">
    <property type="entry name" value="HP_PGM_like"/>
    <property type="match status" value="1"/>
</dbReference>
<dbReference type="PROSITE" id="PS00175">
    <property type="entry name" value="PG_MUTASE"/>
    <property type="match status" value="1"/>
</dbReference>
<evidence type="ECO:0000256" key="3">
    <source>
        <dbReference type="PIRSR" id="PIRSR613078-2"/>
    </source>
</evidence>
<dbReference type="Pfam" id="PF00300">
    <property type="entry name" value="His_Phos_1"/>
    <property type="match status" value="1"/>
</dbReference>
<sequence>MPKAASPSSAFQHVLDETDEEIVGWHWTGSDEFSALDDRRDAPPVPLPPLDRSTRVVLVRHGQSTWNARNRIQGSSNFSVLTEKGMEQARAANKLLEGWNFTRLFHSPLKRAAQTAEIVWGGRPGASSQLASLREIDLYSFQGLDKIENRQKYPEQYVTWQSNPAHFIIDNHAPVRELWYRASLAWREVLGVGGSSNGSASGSGSSAGQADGATLVVAHNAVNQALLCTALGLPPAFFRRFSQSNASFTVLDFEVQGSQESGRSSGSSSSSAAGSSAGGSSTVGGSSAGGLRVRVERVNQFPDKPLNPSKLGKSLPNRLVLIAGSTDSPEVQASIQMLQSVGVTSPPLIGIGSAAQQALDIHTAMQAALSTPGDGRTVVAVACAEACQRMLGDCLGPVDPSALAEEQRLSAAQVGAAFCMAEGGMTIVNWPQGQSELGRGTVLCVNYQLPAAGLPLICT</sequence>
<dbReference type="AlphaFoldDB" id="A0AAD5DY44"/>
<dbReference type="InterPro" id="IPR029033">
    <property type="entry name" value="His_PPase_superfam"/>
</dbReference>
<dbReference type="InterPro" id="IPR050275">
    <property type="entry name" value="PGM_Phosphatase"/>
</dbReference>
<evidence type="ECO:0000256" key="1">
    <source>
        <dbReference type="ARBA" id="ARBA00038362"/>
    </source>
</evidence>